<dbReference type="AlphaFoldDB" id="A0A0Q2Y049"/>
<evidence type="ECO:0000259" key="1">
    <source>
        <dbReference type="Pfam" id="PF13460"/>
    </source>
</evidence>
<evidence type="ECO:0000313" key="2">
    <source>
        <dbReference type="EMBL" id="KQH85980.1"/>
    </source>
</evidence>
<comment type="caution">
    <text evidence="2">The sequence shown here is derived from an EMBL/GenBank/DDBJ whole genome shotgun (WGS) entry which is preliminary data.</text>
</comment>
<name>A0A0Q2Y049_VIBFU</name>
<sequence length="276" mass="29560">MTHIAIIGAGWLGLPLAKHLQSLGYQVSASRTSQQRVDELTQHGIHGFICDLSQSDHLADIIASLGCDTVVGSFPPGFRRGQGAEYAKQWQDLANAAQVAQCKKLVMVSSTTVYPDRAEPMNEAKATLALALSEPDFSANAKVMLQAEQSIIDSGLDYAIVRCSGLIGPSRHPARFAARLKQVSALAPANMLHLTDAVGAVTFAVEHLSREVVNATTPNTVSKAEFYQAALQAAASNEALPPVVQIADKHIVSDKLVQAGYQFHYSHTLEAFNGDE</sequence>
<proteinExistence type="predicted"/>
<dbReference type="Pfam" id="PF13460">
    <property type="entry name" value="NAD_binding_10"/>
    <property type="match status" value="1"/>
</dbReference>
<dbReference type="SUPFAM" id="SSF51735">
    <property type="entry name" value="NAD(P)-binding Rossmann-fold domains"/>
    <property type="match status" value="1"/>
</dbReference>
<protein>
    <submittedName>
        <fullName evidence="2">Nucleoside-diphosphate sugar epimerase</fullName>
    </submittedName>
</protein>
<dbReference type="InterPro" id="IPR036291">
    <property type="entry name" value="NAD(P)-bd_dom_sf"/>
</dbReference>
<keyword evidence="3" id="KW-1185">Reference proteome</keyword>
<dbReference type="FunCoup" id="A0A0Q2Y049">
    <property type="interactions" value="288"/>
</dbReference>
<dbReference type="PANTHER" id="PTHR43162:SF1">
    <property type="entry name" value="PRESTALK A DIFFERENTIATION PROTEIN A"/>
    <property type="match status" value="1"/>
</dbReference>
<dbReference type="InterPro" id="IPR051604">
    <property type="entry name" value="Ergot_Alk_Oxidoreductase"/>
</dbReference>
<dbReference type="Gene3D" id="3.40.50.720">
    <property type="entry name" value="NAD(P)-binding Rossmann-like Domain"/>
    <property type="match status" value="1"/>
</dbReference>
<dbReference type="InParanoid" id="A0A0Q2Y049"/>
<organism evidence="2 3">
    <name type="scientific">Vibrio furnissii</name>
    <dbReference type="NCBI Taxonomy" id="29494"/>
    <lineage>
        <taxon>Bacteria</taxon>
        <taxon>Pseudomonadati</taxon>
        <taxon>Pseudomonadota</taxon>
        <taxon>Gammaproteobacteria</taxon>
        <taxon>Vibrionales</taxon>
        <taxon>Vibrionaceae</taxon>
        <taxon>Vibrio</taxon>
    </lineage>
</organism>
<reference evidence="2 3" key="1">
    <citation type="submission" date="2015-08" db="EMBL/GenBank/DDBJ databases">
        <title>Antibacterial properties of a collection of Vibrionaceae strains.</title>
        <authorList>
            <person name="Giubergia S."/>
        </authorList>
    </citation>
    <scope>NUCLEOTIDE SEQUENCE [LARGE SCALE GENOMIC DNA]</scope>
    <source>
        <strain evidence="2 3">S0821</strain>
    </source>
</reference>
<gene>
    <name evidence="2" type="ORF">AMR76_11940</name>
</gene>
<evidence type="ECO:0000313" key="3">
    <source>
        <dbReference type="Proteomes" id="UP000051221"/>
    </source>
</evidence>
<dbReference type="Proteomes" id="UP000051221">
    <property type="component" value="Unassembled WGS sequence"/>
</dbReference>
<dbReference type="RefSeq" id="WP_055466193.1">
    <property type="nucleotide sequence ID" value="NZ_LKHS01000009.1"/>
</dbReference>
<accession>A0A0Q2Y049</accession>
<dbReference type="PANTHER" id="PTHR43162">
    <property type="match status" value="1"/>
</dbReference>
<feature type="domain" description="NAD(P)-binding" evidence="1">
    <location>
        <begin position="9"/>
        <end position="172"/>
    </location>
</feature>
<dbReference type="InterPro" id="IPR016040">
    <property type="entry name" value="NAD(P)-bd_dom"/>
</dbReference>
<dbReference type="EMBL" id="LKHS01000009">
    <property type="protein sequence ID" value="KQH85980.1"/>
    <property type="molecule type" value="Genomic_DNA"/>
</dbReference>